<evidence type="ECO:0000313" key="1">
    <source>
        <dbReference type="EMBL" id="KAI8040228.1"/>
    </source>
</evidence>
<gene>
    <name evidence="1" type="ORF">M5D96_006167</name>
</gene>
<accession>A0A9P9YNY9</accession>
<dbReference type="AlphaFoldDB" id="A0A9P9YNY9"/>
<dbReference type="Proteomes" id="UP001059596">
    <property type="component" value="Unassembled WGS sequence"/>
</dbReference>
<comment type="caution">
    <text evidence="1">The sequence shown here is derived from an EMBL/GenBank/DDBJ whole genome shotgun (WGS) entry which is preliminary data.</text>
</comment>
<protein>
    <submittedName>
        <fullName evidence="1">Uncharacterized protein</fullName>
    </submittedName>
</protein>
<reference evidence="1" key="1">
    <citation type="journal article" date="2023" name="Genome Biol. Evol.">
        <title>Long-read-based Genome Assembly of Drosophila gunungcola Reveals Fewer Chemosensory Genes in Flower-breeding Species.</title>
        <authorList>
            <person name="Negi A."/>
            <person name="Liao B.Y."/>
            <person name="Yeh S.D."/>
        </authorList>
    </citation>
    <scope>NUCLEOTIDE SEQUENCE</scope>
    <source>
        <strain evidence="1">Sukarami</strain>
    </source>
</reference>
<sequence>CYLLNQRVWGCLLLGTTPPVRILAQGLKKQSKQQATIKVINQLGPSFIDQRASFGKQTNKSRVRFAYDMQMGPKEMANRGRK</sequence>
<proteinExistence type="predicted"/>
<dbReference type="EMBL" id="JAMKOV010000004">
    <property type="protein sequence ID" value="KAI8040228.1"/>
    <property type="molecule type" value="Genomic_DNA"/>
</dbReference>
<keyword evidence="2" id="KW-1185">Reference proteome</keyword>
<evidence type="ECO:0000313" key="2">
    <source>
        <dbReference type="Proteomes" id="UP001059596"/>
    </source>
</evidence>
<organism evidence="1 2">
    <name type="scientific">Drosophila gunungcola</name>
    <name type="common">fruit fly</name>
    <dbReference type="NCBI Taxonomy" id="103775"/>
    <lineage>
        <taxon>Eukaryota</taxon>
        <taxon>Metazoa</taxon>
        <taxon>Ecdysozoa</taxon>
        <taxon>Arthropoda</taxon>
        <taxon>Hexapoda</taxon>
        <taxon>Insecta</taxon>
        <taxon>Pterygota</taxon>
        <taxon>Neoptera</taxon>
        <taxon>Endopterygota</taxon>
        <taxon>Diptera</taxon>
        <taxon>Brachycera</taxon>
        <taxon>Muscomorpha</taxon>
        <taxon>Ephydroidea</taxon>
        <taxon>Drosophilidae</taxon>
        <taxon>Drosophila</taxon>
        <taxon>Sophophora</taxon>
    </lineage>
</organism>
<name>A0A9P9YNY9_9MUSC</name>
<feature type="non-terminal residue" evidence="1">
    <location>
        <position position="1"/>
    </location>
</feature>